<keyword evidence="2" id="KW-1185">Reference proteome</keyword>
<sequence length="427" mass="46436">MALVKRWTDFTVAWLRLDPSHLTSYGVFEGDSGAPPEEYLGFLVFGSPKDRYAAPWARCLLERPSLGQAIVCLLGREDDVPAKTALLYSGQRLLSAYVWVAMTLAARCPTNEATRLRLPPRYVWLKYLSMPFVKACAQLSRFVGLSVRFPFVTCVPREPLTLPWMRKRWHGTSLQRGGLEVPAPSARGTVVSTPAGAADVGLTEALRRVAETVPCGRPFDAMLLALGFACLAHTPRVVLPVTESGAQDISLSLCKRLLAYNVLFPCVSLPMVSDSVAAAARAKLPTCARAVVCLECGHCLNFGRGRFHTVNFPPTNVFFSRDQKEKQFSVCGTTGRVYCSYCGSEHMRAFPLCELAGTAGDARVLLRAVLANNAALAISDLEQNISFAVPCLGAPECEAALLKHATVRGILYLASALSEFLCAKCAR</sequence>
<accession>U5NM44</accession>
<dbReference type="KEGG" id="vg:65099419"/>
<organism evidence="1 2">
    <name type="scientific">Retroperitoneal fibromatosis-associated herpesvirus</name>
    <dbReference type="NCBI Taxonomy" id="111469"/>
    <lineage>
        <taxon>Viruses</taxon>
        <taxon>Duplodnaviria</taxon>
        <taxon>Heunggongvirae</taxon>
        <taxon>Peploviricota</taxon>
        <taxon>Herviviricetes</taxon>
        <taxon>Herpesvirales</taxon>
        <taxon>Orthoherpesviridae</taxon>
        <taxon>Gammaherpesvirinae</taxon>
        <taxon>Rhadinovirus</taxon>
        <taxon>Rhadinovirus macacinegamma8</taxon>
        <taxon>Macacine gammaherpesvirus 8</taxon>
    </lineage>
</organism>
<dbReference type="EMBL" id="KF703446">
    <property type="protein sequence ID" value="AGY30752.1"/>
    <property type="molecule type" value="Genomic_DNA"/>
</dbReference>
<dbReference type="InterPro" id="IPR004339">
    <property type="entry name" value="UL49"/>
</dbReference>
<evidence type="ECO:0000313" key="2">
    <source>
        <dbReference type="Proteomes" id="UP000134372"/>
    </source>
</evidence>
<reference evidence="1 2" key="1">
    <citation type="journal article" date="2013" name="J. Virol.">
        <title>Next-Generation Sequence Analysis of the Genome of RFHVMn, the Macaque Homolog of Kaposi's Sarcoma (KS)-Associated Herpesvirus, from a KS-Like Tumor of a Pig-Tailed Macaque.</title>
        <authorList>
            <person name="Bruce A.G."/>
            <person name="Ryan J.T."/>
            <person name="Thomas M.J."/>
            <person name="Peng X."/>
            <person name="Grundhoff A."/>
            <person name="Tsai C.C."/>
            <person name="Rose T.M."/>
        </authorList>
    </citation>
    <scope>NUCLEOTIDE SEQUENCE [LARGE SCALE GENOMIC DNA]</scope>
    <source>
        <strain evidence="1">RFHVMnM78114</strain>
    </source>
</reference>
<proteinExistence type="predicted"/>
<name>U5NM44_9GAMA</name>
<dbReference type="GO" id="GO:0019033">
    <property type="term" value="C:viral tegument"/>
    <property type="evidence" value="ECO:0007669"/>
    <property type="project" value="InterPro"/>
</dbReference>
<evidence type="ECO:0000313" key="1">
    <source>
        <dbReference type="EMBL" id="AGY30752.1"/>
    </source>
</evidence>
<dbReference type="Pfam" id="PF03117">
    <property type="entry name" value="Herpes_UL49_1"/>
    <property type="match status" value="1"/>
</dbReference>
<dbReference type="RefSeq" id="YP_010084433.1">
    <property type="nucleotide sequence ID" value="NC_055135.1"/>
</dbReference>
<dbReference type="GeneID" id="65099419"/>
<protein>
    <submittedName>
        <fullName evidence="1">ORF66</fullName>
    </submittedName>
</protein>
<dbReference type="GO" id="GO:0016032">
    <property type="term" value="P:viral process"/>
    <property type="evidence" value="ECO:0007669"/>
    <property type="project" value="InterPro"/>
</dbReference>
<dbReference type="Proteomes" id="UP000134372">
    <property type="component" value="Segment"/>
</dbReference>